<sequence>MDPSPYSCPVNDSSSPNATKQQNTADKEAMIKTTFNLLKRGETNIELSDQHKSVILILGNTGSGKSTFTQWLAGDNSKLIAKETNKGTGEFIIIDNNRIGNSTIKSKTVFPELVIDPETNSAYYDCPGFSDTNTANDIATTYFIKKVIDNADSVKLIFLASHPSVRKGVDRLDFMKLMKHATDLVKDVDKFRSSIAFVATKVDNQYVRRDKSFVLVESEKVIEAIADFLREVEQDVNRMKVTAAKDQTFYEKVIKFVSVLLEKDDGHYSRIGIFRRPDEPGPLSNSTLLQEGKEHVQRIIHEKLRFTKKDNDDFGYTVSERSKNDIGDLVETINKRIWCDISFIANGIHEHYRNLTENVRSKTKSFVAEDSADIEADQSEARSFSTKLRSGYNIALILAELENATDVEDLAKTLSRIDTEDANIYNSYVLDVANQGKYLNFLQTVSEEKLSTWPWTELFKGAVTYLNESRKGIQDDVEKVAEEIIKLIKKNIDQLTFAMQGHFENTMKSLEIQKLPSKIRNDCSIMRHMSRIVEHLTNTAEVTRTIRLAVDNLSMCVPKIHLQNIANYGKYFEILRIISEKQLKEVSSTWTHSFDDIVKHLDESLVWYIFLNDLYLKFSKYEIQKERHKYNVANLRNWGKPGEKPGIEIKKNTYELFLSKIENYRLGYYDNIKNITVTGLRLQELNRVLSITLRHTVSMLCKEPYIFIKGDYISIKETILSRENNIEVGRTCLNYTSLLESGKFKSINVFASDTVFIDSDLSLEKVKLPLTVIAPIWEIVGARQINLSGADAKVRFFTRADDGTLKGDRGTDGKPGEPGEPGGTFFAIGTEFVNGSNLRITANGGKGSPGQNGVNGQSGRDGTTAWTPSAPNDCGDLCDNGKKINNFRCEKYEPPPQPKGGSSWFNFPILTATVIQVGFHSFSTDYKMYGTGGSRGGDGGNGGKGGKGGNKGFITILELEEPSGIRKHTEKGTDGRDGVGGKGGQGGRHGNDIIARCVVTDPTGFQALFSSRTLSWQVKSTIEDHGKGPSGKNGQDGGSDTQPEPAKSASPIETPANIINEYKSFLRESLTDQFKKYSSTDFLDQLESSNKIKNVYDTLGLVSELETLEKQNYKLSEELNFLPFYQSLLKKINEYAMKPKQNEDSVEYYKVLKYLVTATLSRIYSLKGSSESNLIIDIKGYLDIINEDILSLKNIKNANVKADVIKKYTEKYKSSIEDKIKEAEAFVKEQLIPEMNSINSQIDSEINSLIDELIYLKGKAKEEIHSLVEKREDLRRKFALKGIFNSLKLLAQVVSFLGPVGKVVGIATGTIVSVTESLVLDKGGQKEDIPMSYVPFLPRLKNDIKTVRIKKFADFKNLLEEMSRELNGPLELRDLSLKINDIKSRFDDVKENELDVKQTRTLKKELKRELYREAQKLKMEDKISIEKRIKALKLVQKFEQMAKLGSLFVDIINQKKDEQERIDEIDEAIQQEEDKFHRLEEYEDQIYDTIAPMLQNMENYLDDVINKLDTKSQVTLDVTKWRIQSTLKDVKLQMRQLTRNFEDSNIALERCIEKLDDVMSTSINIYDRIQNYQQDQDLANFIADITSAAANDIDISDPKLIDAVNHLDLLIRSNLVLMEYKTAINGLKQWVFPFARNYLEKPQLPSPLELDGSMDRVVSKAVEQINDVRRKISLYRVFVRKDDEYKFTGDFSSRYNSSMPFFVWKNEQYKNEISKLFSGREIALKADVSLSDSNKEAIKFYAIDVNFKSKNETIQTQIYNTLAGFDIKMTHTGNSYYRYDDKIYLITSTNVTIIRSWERDDDKVPIRKNDVYVKIQHGNLTLSPYAVWKFQLIKATDEIPFQALEVFRDQIDLELIGCGSYVDKRYNVKVPIEDEYVAIEYFNESNPFSVNDDACTKSKTRYSRSVDHHIVSHLTSSAAPRLSSPINYLINLMKTCIMSDLLPSISEILSVKRDIFNENSALPFKTTGNSLEDSSKIISFLR</sequence>
<dbReference type="SUPFAM" id="SSF52540">
    <property type="entry name" value="P-loop containing nucleoside triphosphate hydrolases"/>
    <property type="match status" value="1"/>
</dbReference>
<keyword evidence="4" id="KW-1185">Reference proteome</keyword>
<protein>
    <recommendedName>
        <fullName evidence="5">G domain-containing protein</fullName>
    </recommendedName>
</protein>
<evidence type="ECO:0000256" key="1">
    <source>
        <dbReference type="SAM" id="Coils"/>
    </source>
</evidence>
<keyword evidence="1" id="KW-0175">Coiled coil</keyword>
<feature type="region of interest" description="Disordered" evidence="2">
    <location>
        <begin position="841"/>
        <end position="873"/>
    </location>
</feature>
<dbReference type="Proteomes" id="UP000887116">
    <property type="component" value="Unassembled WGS sequence"/>
</dbReference>
<comment type="caution">
    <text evidence="3">The sequence shown here is derived from an EMBL/GenBank/DDBJ whole genome shotgun (WGS) entry which is preliminary data.</text>
</comment>
<feature type="region of interest" description="Disordered" evidence="2">
    <location>
        <begin position="960"/>
        <end position="990"/>
    </location>
</feature>
<feature type="coiled-coil region" evidence="1">
    <location>
        <begin position="1372"/>
        <end position="1409"/>
    </location>
</feature>
<dbReference type="OrthoDB" id="6434199at2759"/>
<feature type="compositionally biased region" description="Polar residues" evidence="2">
    <location>
        <begin position="851"/>
        <end position="870"/>
    </location>
</feature>
<feature type="compositionally biased region" description="Gly residues" evidence="2">
    <location>
        <begin position="1028"/>
        <end position="1037"/>
    </location>
</feature>
<gene>
    <name evidence="3" type="primary">AVEN_12449_2</name>
    <name evidence="3" type="ORF">TNCT_343271</name>
</gene>
<feature type="compositionally biased region" description="Polar residues" evidence="2">
    <location>
        <begin position="10"/>
        <end position="24"/>
    </location>
</feature>
<accession>A0A8X6HE96</accession>
<dbReference type="Gene3D" id="3.40.50.300">
    <property type="entry name" value="P-loop containing nucleotide triphosphate hydrolases"/>
    <property type="match status" value="1"/>
</dbReference>
<evidence type="ECO:0000313" key="4">
    <source>
        <dbReference type="Proteomes" id="UP000887116"/>
    </source>
</evidence>
<dbReference type="EMBL" id="BMAO01008240">
    <property type="protein sequence ID" value="GFR21989.1"/>
    <property type="molecule type" value="Genomic_DNA"/>
</dbReference>
<feature type="coiled-coil region" evidence="1">
    <location>
        <begin position="1455"/>
        <end position="1485"/>
    </location>
</feature>
<organism evidence="3 4">
    <name type="scientific">Trichonephila clavata</name>
    <name type="common">Joro spider</name>
    <name type="synonym">Nephila clavata</name>
    <dbReference type="NCBI Taxonomy" id="2740835"/>
    <lineage>
        <taxon>Eukaryota</taxon>
        <taxon>Metazoa</taxon>
        <taxon>Ecdysozoa</taxon>
        <taxon>Arthropoda</taxon>
        <taxon>Chelicerata</taxon>
        <taxon>Arachnida</taxon>
        <taxon>Araneae</taxon>
        <taxon>Araneomorphae</taxon>
        <taxon>Entelegynae</taxon>
        <taxon>Araneoidea</taxon>
        <taxon>Nephilidae</taxon>
        <taxon>Trichonephila</taxon>
    </lineage>
</organism>
<dbReference type="InterPro" id="IPR027417">
    <property type="entry name" value="P-loop_NTPase"/>
</dbReference>
<feature type="region of interest" description="Disordered" evidence="2">
    <location>
        <begin position="1"/>
        <end position="25"/>
    </location>
</feature>
<proteinExistence type="predicted"/>
<reference evidence="3" key="1">
    <citation type="submission" date="2020-07" db="EMBL/GenBank/DDBJ databases">
        <title>Multicomponent nature underlies the extraordinary mechanical properties of spider dragline silk.</title>
        <authorList>
            <person name="Kono N."/>
            <person name="Nakamura H."/>
            <person name="Mori M."/>
            <person name="Yoshida Y."/>
            <person name="Ohtoshi R."/>
            <person name="Malay A.D."/>
            <person name="Moran D.A.P."/>
            <person name="Tomita M."/>
            <person name="Numata K."/>
            <person name="Arakawa K."/>
        </authorList>
    </citation>
    <scope>NUCLEOTIDE SEQUENCE</scope>
</reference>
<feature type="region of interest" description="Disordered" evidence="2">
    <location>
        <begin position="1022"/>
        <end position="1054"/>
    </location>
</feature>
<name>A0A8X6HE96_TRICU</name>
<evidence type="ECO:0008006" key="5">
    <source>
        <dbReference type="Google" id="ProtNLM"/>
    </source>
</evidence>
<evidence type="ECO:0000256" key="2">
    <source>
        <dbReference type="SAM" id="MobiDB-lite"/>
    </source>
</evidence>
<feature type="compositionally biased region" description="Basic and acidic residues" evidence="2">
    <location>
        <begin position="970"/>
        <end position="979"/>
    </location>
</feature>
<evidence type="ECO:0000313" key="3">
    <source>
        <dbReference type="EMBL" id="GFR21989.1"/>
    </source>
</evidence>